<dbReference type="Pfam" id="PF02010">
    <property type="entry name" value="REJ"/>
    <property type="match status" value="1"/>
</dbReference>
<keyword evidence="6" id="KW-1015">Disulfide bond</keyword>
<feature type="domain" description="GAIN-B" evidence="11">
    <location>
        <begin position="814"/>
        <end position="964"/>
    </location>
</feature>
<dbReference type="Gene3D" id="3.10.100.10">
    <property type="entry name" value="Mannose-Binding Protein A, subunit A"/>
    <property type="match status" value="1"/>
</dbReference>
<evidence type="ECO:0000256" key="4">
    <source>
        <dbReference type="ARBA" id="ARBA00022989"/>
    </source>
</evidence>
<dbReference type="SMART" id="SM00303">
    <property type="entry name" value="GPS"/>
    <property type="match status" value="1"/>
</dbReference>
<dbReference type="InterPro" id="IPR002859">
    <property type="entry name" value="PKD/REJ-like"/>
</dbReference>
<gene>
    <name evidence="12" type="ORF">PMEA_00009940</name>
</gene>
<sequence>FKNSWYIISVRERNWPTNWLWGRVVCQNQGGDLVSIETEDEWNFINDQIQRRDITRYENKWSIGLTKKAGNWTWVNGRPLTICKWEQGEPRGEHDAAFMYKRSSNGEQGVFGGGNVMRTGDNHSYICEISEGKKITDGSVTSNNSILSIMSYFHVVNLLFRLNKMIITTCDDVKCVIFCKEPCQGLMSVEIHANYRFIKRIQKTCKFICSSHSGIKRKKKPNLSDLTQFFCGLLSLLYKKKKLLSENKMHRYHAYLWVLRSCCLVSLYSQFESERVAERDQITVVKQTTLTGVPSSYYVSKRQMEEVMHMCGCVPNLETPIGRTKKLRYRVIKIGTDSNTYDFSTSITPTAIPPRGGDCSITPPSGISLETNFSLSCSNWENDNTPLSYQFQYRLENGLYNVLYRGVNNNITTSWIPPGISTDNFTVKVIATVTYNCGISASPVSLKVQIKPSPSVTPEFIANLREKFIKIKNLTEAALIANALLRSVSHETSMDFQEKYKVMNDILNKISPLETKTVFDLLQKSSVVGSALQVVEKVPHQFLNFSLSAISSMTSRLWSLAQKQDVADIPLTKQSAENLASCLNSVLKAAAVIASENFKSSFQQLGKLLVKISMKTLEKVADSVLALTVPDKRTISFTAGELSMTVGRYSLQRLSGLEIKAGKGRFILPSKSQLLLAGVNKTSFVDVQMFSFSFNPYTWDSTKERVGSDVVTLHLKNNDSKLIKVSNLTEDIVIVMPLKLQKISASEKSWYFTKNDDLRFHEIKVRYENTLLIMEIKPQDPTVHLFVYMRFNQRPTTQDYDLNATISHDEKCVWMLSAHEKSEGQTVCSLNPNATIQVLAERPGKYFLGLKNYNATINLSHTREKRSCLGGRRRKRSCVEVKDPPPTPPQSQNVPVIPVYDSTTDHNYTLKVTLGSCVYWSEKIEKWISSGCRVLAKIDGFLNCRCSHLTSFGGSLLVEPNPIDFDKVLVEFQQLSETGNIAVIVVIAVILLCYVTVLVIVRKFDEEDAKNRILPIRLPSSSSSTYEYVIVITTGAWKSSGTTAHVALEIYGCDGKSGILQLSQEEPGADNTLFSRGNSDVFVLYVDKSLGAIQGVQIGHDNFGDNPSWYLEEILIRDVQSKQSWKFMANQWFALERGDGRIERVIDQTSSHLDFGNEVARRWRIGLAEWHIWVSVVTKLRKSRFTRVQRLSCCLSVLLTSMFANAMFYKLERKYEQPIQVGPLKMSWRQVVTGIESAFVVTPINIVIVFLFQKGAEKSATNNDYCLKGTLISGVAWCFLFFSCTVSAAFSIFYSLVWEKSVSEQWLSSMLISFAQDVTIKEPVKVFFTALTFAAILKIKAKRSKVHACESPPQEVKTGYYKKHFWALQLSEVEEMRRRQAKKQNLTRYFTELGLYLVFVFLLMAVCYGNRNDHRYLMTKSIQDGLPNFGKVTKNTMYWSWLQRVFIPGVFSGRWYNGQRDEQTIYIGNKHSLLVGMARVRQLRVKATQCKVLNYMETSFQECFKGYSTKNEDKTAYNKPGWRPVDNAARNDELLQLCPKPWRYQHAEETDTTPRWGHFSFYDGGGFVADLGYDNHTGFSIVTNLQNNGWLDRQTRVVLAEFSTFNPSVNILSVATYFYENFVSESELYDLIDENRCSSSKERKEFFDAISNKLKQSRTSKTSAEVKDKESGNIGLDPTNNSNLKFDLISQAIKAWRKKRSRETIDKQQCSTRRQALFDRISNMLKSLKGESNDDCSKRREKKKVRFQEDVVESSLRKLRKREHDLLQRLESIVSGFTTEDEEFDYLLITAEVYLY</sequence>
<dbReference type="InterPro" id="IPR036392">
    <property type="entry name" value="PLAT/LH2_dom_sf"/>
</dbReference>
<dbReference type="SUPFAM" id="SSF49723">
    <property type="entry name" value="Lipase/lipooxygenase domain (PLAT/LH2 domain)"/>
    <property type="match status" value="1"/>
</dbReference>
<keyword evidence="13" id="KW-1185">Reference proteome</keyword>
<dbReference type="GO" id="GO:0005262">
    <property type="term" value="F:calcium channel activity"/>
    <property type="evidence" value="ECO:0007669"/>
    <property type="project" value="TreeGrafter"/>
</dbReference>
<dbReference type="Pfam" id="PF00059">
    <property type="entry name" value="Lectin_C"/>
    <property type="match status" value="1"/>
</dbReference>
<dbReference type="Gene3D" id="2.60.220.50">
    <property type="match status" value="1"/>
</dbReference>
<keyword evidence="3 8" id="KW-0812">Transmembrane</keyword>
<dbReference type="InterPro" id="IPR051223">
    <property type="entry name" value="Polycystin"/>
</dbReference>
<feature type="transmembrane region" description="Helical" evidence="8">
    <location>
        <begin position="1386"/>
        <end position="1406"/>
    </location>
</feature>
<evidence type="ECO:0000313" key="12">
    <source>
        <dbReference type="EMBL" id="CAH3168886.1"/>
    </source>
</evidence>
<evidence type="ECO:0000256" key="7">
    <source>
        <dbReference type="PROSITE-ProRule" id="PRU00152"/>
    </source>
</evidence>
<comment type="subcellular location">
    <subcellularLocation>
        <location evidence="1">Membrane</location>
        <topology evidence="1">Multi-pass membrane protein</topology>
    </subcellularLocation>
</comment>
<keyword evidence="5 8" id="KW-0472">Membrane</keyword>
<evidence type="ECO:0008006" key="14">
    <source>
        <dbReference type="Google" id="ProtNLM"/>
    </source>
</evidence>
<dbReference type="PROSITE" id="PS50041">
    <property type="entry name" value="C_TYPE_LECTIN_2"/>
    <property type="match status" value="1"/>
</dbReference>
<feature type="transmembrane region" description="Helical" evidence="8">
    <location>
        <begin position="1231"/>
        <end position="1253"/>
    </location>
</feature>
<dbReference type="InterPro" id="IPR046338">
    <property type="entry name" value="GAIN_dom_sf"/>
</dbReference>
<dbReference type="SMART" id="SM00034">
    <property type="entry name" value="CLECT"/>
    <property type="match status" value="1"/>
</dbReference>
<organism evidence="12 13">
    <name type="scientific">Pocillopora meandrina</name>
    <dbReference type="NCBI Taxonomy" id="46732"/>
    <lineage>
        <taxon>Eukaryota</taxon>
        <taxon>Metazoa</taxon>
        <taxon>Cnidaria</taxon>
        <taxon>Anthozoa</taxon>
        <taxon>Hexacorallia</taxon>
        <taxon>Scleractinia</taxon>
        <taxon>Astrocoeniina</taxon>
        <taxon>Pocilloporidae</taxon>
        <taxon>Pocillopora</taxon>
    </lineage>
</organism>
<evidence type="ECO:0000256" key="1">
    <source>
        <dbReference type="ARBA" id="ARBA00004141"/>
    </source>
</evidence>
<dbReference type="PANTHER" id="PTHR10877:SF150">
    <property type="entry name" value="REJ DOMAIN-CONTAINING PROTEIN"/>
    <property type="match status" value="1"/>
</dbReference>
<dbReference type="InterPro" id="IPR016187">
    <property type="entry name" value="CTDL_fold"/>
</dbReference>
<feature type="domain" description="PLAT" evidence="10">
    <location>
        <begin position="1026"/>
        <end position="1147"/>
    </location>
</feature>
<dbReference type="SUPFAM" id="SSF56436">
    <property type="entry name" value="C-type lectin-like"/>
    <property type="match status" value="1"/>
</dbReference>
<evidence type="ECO:0000259" key="10">
    <source>
        <dbReference type="PROSITE" id="PS50095"/>
    </source>
</evidence>
<feature type="transmembrane region" description="Helical" evidence="8">
    <location>
        <begin position="1274"/>
        <end position="1298"/>
    </location>
</feature>
<dbReference type="CDD" id="cd00037">
    <property type="entry name" value="CLECT"/>
    <property type="match status" value="1"/>
</dbReference>
<dbReference type="SMART" id="SM00308">
    <property type="entry name" value="LH2"/>
    <property type="match status" value="1"/>
</dbReference>
<proteinExistence type="inferred from homology"/>
<dbReference type="Pfam" id="PF20519">
    <property type="entry name" value="Polycystin_dom"/>
    <property type="match status" value="1"/>
</dbReference>
<evidence type="ECO:0000259" key="11">
    <source>
        <dbReference type="PROSITE" id="PS50221"/>
    </source>
</evidence>
<feature type="transmembrane region" description="Helical" evidence="8">
    <location>
        <begin position="1191"/>
        <end position="1211"/>
    </location>
</feature>
<feature type="non-terminal residue" evidence="12">
    <location>
        <position position="1"/>
    </location>
</feature>
<dbReference type="InterPro" id="IPR057244">
    <property type="entry name" value="GAIN_B"/>
</dbReference>
<comment type="similarity">
    <text evidence="2">Belongs to the polycystin family.</text>
</comment>
<accession>A0AAU9Y874</accession>
<evidence type="ECO:0000259" key="9">
    <source>
        <dbReference type="PROSITE" id="PS50041"/>
    </source>
</evidence>
<feature type="transmembrane region" description="Helical" evidence="8">
    <location>
        <begin position="1318"/>
        <end position="1337"/>
    </location>
</feature>
<evidence type="ECO:0000256" key="3">
    <source>
        <dbReference type="ARBA" id="ARBA00022692"/>
    </source>
</evidence>
<evidence type="ECO:0000256" key="8">
    <source>
        <dbReference type="SAM" id="Phobius"/>
    </source>
</evidence>
<name>A0AAU9Y874_9CNID</name>
<dbReference type="InterPro" id="IPR000203">
    <property type="entry name" value="GPS"/>
</dbReference>
<dbReference type="InterPro" id="IPR001024">
    <property type="entry name" value="PLAT/LH2_dom"/>
</dbReference>
<feature type="domain" description="C-type lectin" evidence="9">
    <location>
        <begin position="1"/>
        <end position="128"/>
    </location>
</feature>
<dbReference type="PANTHER" id="PTHR10877">
    <property type="entry name" value="POLYCYSTIN FAMILY MEMBER"/>
    <property type="match status" value="1"/>
</dbReference>
<dbReference type="Pfam" id="PF01825">
    <property type="entry name" value="GPS"/>
    <property type="match status" value="1"/>
</dbReference>
<dbReference type="PROSITE" id="PS50221">
    <property type="entry name" value="GAIN_B"/>
    <property type="match status" value="1"/>
</dbReference>
<evidence type="ECO:0000256" key="2">
    <source>
        <dbReference type="ARBA" id="ARBA00007200"/>
    </source>
</evidence>
<keyword evidence="4 8" id="KW-1133">Transmembrane helix</keyword>
<evidence type="ECO:0000256" key="5">
    <source>
        <dbReference type="ARBA" id="ARBA00023136"/>
    </source>
</evidence>
<dbReference type="Gene3D" id="2.60.60.20">
    <property type="entry name" value="PLAT/LH2 domain"/>
    <property type="match status" value="1"/>
</dbReference>
<dbReference type="Proteomes" id="UP001159428">
    <property type="component" value="Unassembled WGS sequence"/>
</dbReference>
<dbReference type="InterPro" id="IPR016186">
    <property type="entry name" value="C-type_lectin-like/link_sf"/>
</dbReference>
<dbReference type="GO" id="GO:0016020">
    <property type="term" value="C:membrane"/>
    <property type="evidence" value="ECO:0007669"/>
    <property type="project" value="UniProtKB-SubCell"/>
</dbReference>
<dbReference type="Pfam" id="PF01477">
    <property type="entry name" value="PLAT"/>
    <property type="match status" value="1"/>
</dbReference>
<dbReference type="PROSITE" id="PS50095">
    <property type="entry name" value="PLAT"/>
    <property type="match status" value="1"/>
</dbReference>
<reference evidence="12 13" key="1">
    <citation type="submission" date="2022-05" db="EMBL/GenBank/DDBJ databases">
        <authorList>
            <consortium name="Genoscope - CEA"/>
            <person name="William W."/>
        </authorList>
    </citation>
    <scope>NUCLEOTIDE SEQUENCE [LARGE SCALE GENOMIC DNA]</scope>
</reference>
<feature type="transmembrane region" description="Helical" evidence="8">
    <location>
        <begin position="981"/>
        <end position="1001"/>
    </location>
</feature>
<dbReference type="EMBL" id="CALNXJ010000192">
    <property type="protein sequence ID" value="CAH3168886.1"/>
    <property type="molecule type" value="Genomic_DNA"/>
</dbReference>
<dbReference type="InterPro" id="IPR001304">
    <property type="entry name" value="C-type_lectin-like"/>
</dbReference>
<evidence type="ECO:0000313" key="13">
    <source>
        <dbReference type="Proteomes" id="UP001159428"/>
    </source>
</evidence>
<dbReference type="InterPro" id="IPR046791">
    <property type="entry name" value="Polycystin_dom"/>
</dbReference>
<comment type="caution">
    <text evidence="12">The sequence shown here is derived from an EMBL/GenBank/DDBJ whole genome shotgun (WGS) entry which is preliminary data.</text>
</comment>
<protein>
    <recommendedName>
        <fullName evidence="14">PLAT domain-containing protein</fullName>
    </recommendedName>
</protein>
<evidence type="ECO:0000256" key="6">
    <source>
        <dbReference type="ARBA" id="ARBA00023157"/>
    </source>
</evidence>
<dbReference type="GO" id="GO:0050982">
    <property type="term" value="P:detection of mechanical stimulus"/>
    <property type="evidence" value="ECO:0007669"/>
    <property type="project" value="TreeGrafter"/>
</dbReference>
<comment type="caution">
    <text evidence="7">Lacks conserved residue(s) required for the propagation of feature annotation.</text>
</comment>